<sequence>MTDAIRALPICLVNLGLLLSMSPTALAAQQSAPAAAATTAQAAPSQPSLLQRELLRKLPLLKNDLARYQYLTESIPQLSETDRILAQQLLATVENELGMYNEAIRDFPFDNRVRNGAELPQSAQWQAVDAADAIEKLAANRRLVMINEAHHDAHTRQLTLALLPRLRALGFTHFAIEALDDKDSALMKRGYPVSDSGSEYLHEPIYGDIVREAIKLGFIIVPYESDTISTADRETHQADNLYRRVFMRDPKARLLVHAGYAHIDKVVGSFGSTIQPMAAHLIQISGIDPLSIDQTQLRDVGPVRGDTTYRSLLASFEPKDPTVLLNRTTGNAWSTNPAAHDISVLLPPAGHRRRPSWLSLDGQRQTHLVTADLCGGHLPCVVEAHYANEPDEATPADRCTLLTPDGVNSLYLRAGDYRVRAWSSDGRTLNTRTIHIKASPA</sequence>
<evidence type="ECO:0008006" key="4">
    <source>
        <dbReference type="Google" id="ProtNLM"/>
    </source>
</evidence>
<name>A0A369USM8_9GAMM</name>
<dbReference type="Proteomes" id="UP000253782">
    <property type="component" value="Unassembled WGS sequence"/>
</dbReference>
<keyword evidence="3" id="KW-1185">Reference proteome</keyword>
<dbReference type="RefSeq" id="WP_114844078.1">
    <property type="nucleotide sequence ID" value="NZ_JBHSPE010000001.1"/>
</dbReference>
<dbReference type="OrthoDB" id="277629at2"/>
<accession>A0A369USM8</accession>
<dbReference type="EMBL" id="QQAH01000001">
    <property type="protein sequence ID" value="RDD83686.1"/>
    <property type="molecule type" value="Genomic_DNA"/>
</dbReference>
<protein>
    <recommendedName>
        <fullName evidence="4">Erythromycin esterase family protein</fullName>
    </recommendedName>
</protein>
<reference evidence="2 3" key="1">
    <citation type="submission" date="2018-07" db="EMBL/GenBank/DDBJ databases">
        <title>Dyella tabacisoli L4-6T, whole genome shotgun sequence.</title>
        <authorList>
            <person name="Zhou X.-K."/>
            <person name="Li W.-J."/>
            <person name="Duan Y.-Q."/>
        </authorList>
    </citation>
    <scope>NUCLEOTIDE SEQUENCE [LARGE SCALE GENOMIC DNA]</scope>
    <source>
        <strain evidence="2 3">L4-6</strain>
    </source>
</reference>
<comment type="caution">
    <text evidence="2">The sequence shown here is derived from an EMBL/GenBank/DDBJ whole genome shotgun (WGS) entry which is preliminary data.</text>
</comment>
<feature type="signal peptide" evidence="1">
    <location>
        <begin position="1"/>
        <end position="27"/>
    </location>
</feature>
<dbReference type="AlphaFoldDB" id="A0A369USM8"/>
<organism evidence="2 3">
    <name type="scientific">Dyella tabacisoli</name>
    <dbReference type="NCBI Taxonomy" id="2282381"/>
    <lineage>
        <taxon>Bacteria</taxon>
        <taxon>Pseudomonadati</taxon>
        <taxon>Pseudomonadota</taxon>
        <taxon>Gammaproteobacteria</taxon>
        <taxon>Lysobacterales</taxon>
        <taxon>Rhodanobacteraceae</taxon>
        <taxon>Dyella</taxon>
    </lineage>
</organism>
<proteinExistence type="predicted"/>
<evidence type="ECO:0000256" key="1">
    <source>
        <dbReference type="SAM" id="SignalP"/>
    </source>
</evidence>
<feature type="chain" id="PRO_5016828051" description="Erythromycin esterase family protein" evidence="1">
    <location>
        <begin position="28"/>
        <end position="441"/>
    </location>
</feature>
<evidence type="ECO:0000313" key="2">
    <source>
        <dbReference type="EMBL" id="RDD83686.1"/>
    </source>
</evidence>
<keyword evidence="1" id="KW-0732">Signal</keyword>
<gene>
    <name evidence="2" type="ORF">DVJ77_03695</name>
</gene>
<evidence type="ECO:0000313" key="3">
    <source>
        <dbReference type="Proteomes" id="UP000253782"/>
    </source>
</evidence>